<sequence>MRCRILLQPRPEFGGGKWQHSNCATRTQSEAHGRNIPQNMTIAHLLLEHGIDTNRVAYWNTEAETCRSWNDPSIDLLEEAIYVGSEPILSLLLDHRAVTNRRVFESMLRQVTGKGHLGIAKLLVESGYSLESIELAEEYLALLAAVNAGHPDIVRFLLKNEFVLIYTCHVGYSPPSTATQR</sequence>
<protein>
    <submittedName>
        <fullName evidence="1">Uncharacterized protein</fullName>
    </submittedName>
</protein>
<dbReference type="Pfam" id="PF00023">
    <property type="entry name" value="Ank"/>
    <property type="match status" value="1"/>
</dbReference>
<accession>A0ABQ8WZS5</accession>
<dbReference type="Proteomes" id="UP001220256">
    <property type="component" value="Unassembled WGS sequence"/>
</dbReference>
<comment type="caution">
    <text evidence="1">The sequence shown here is derived from an EMBL/GenBank/DDBJ whole genome shotgun (WGS) entry which is preliminary data.</text>
</comment>
<gene>
    <name evidence="1" type="ORF">N7505_001601</name>
</gene>
<dbReference type="InterPro" id="IPR036770">
    <property type="entry name" value="Ankyrin_rpt-contain_sf"/>
</dbReference>
<organism evidence="1 2">
    <name type="scientific">Penicillium chrysogenum</name>
    <name type="common">Penicillium notatum</name>
    <dbReference type="NCBI Taxonomy" id="5076"/>
    <lineage>
        <taxon>Eukaryota</taxon>
        <taxon>Fungi</taxon>
        <taxon>Dikarya</taxon>
        <taxon>Ascomycota</taxon>
        <taxon>Pezizomycotina</taxon>
        <taxon>Eurotiomycetes</taxon>
        <taxon>Eurotiomycetidae</taxon>
        <taxon>Eurotiales</taxon>
        <taxon>Aspergillaceae</taxon>
        <taxon>Penicillium</taxon>
        <taxon>Penicillium chrysogenum species complex</taxon>
    </lineage>
</organism>
<dbReference type="InterPro" id="IPR002110">
    <property type="entry name" value="Ankyrin_rpt"/>
</dbReference>
<evidence type="ECO:0000313" key="2">
    <source>
        <dbReference type="Proteomes" id="UP001220256"/>
    </source>
</evidence>
<keyword evidence="2" id="KW-1185">Reference proteome</keyword>
<proteinExistence type="predicted"/>
<dbReference type="SUPFAM" id="SSF48403">
    <property type="entry name" value="Ankyrin repeat"/>
    <property type="match status" value="1"/>
</dbReference>
<dbReference type="Gene3D" id="1.25.40.20">
    <property type="entry name" value="Ankyrin repeat-containing domain"/>
    <property type="match status" value="1"/>
</dbReference>
<name>A0ABQ8WZS5_PENCH</name>
<dbReference type="EMBL" id="JAPVEB010000001">
    <property type="protein sequence ID" value="KAJ5283621.1"/>
    <property type="molecule type" value="Genomic_DNA"/>
</dbReference>
<reference evidence="1 2" key="1">
    <citation type="journal article" date="2023" name="IMA Fungus">
        <title>Comparative genomic study of the Penicillium genus elucidates a diverse pangenome and 15 lateral gene transfer events.</title>
        <authorList>
            <person name="Petersen C."/>
            <person name="Sorensen T."/>
            <person name="Nielsen M.R."/>
            <person name="Sondergaard T.E."/>
            <person name="Sorensen J.L."/>
            <person name="Fitzpatrick D.A."/>
            <person name="Frisvad J.C."/>
            <person name="Nielsen K.L."/>
        </authorList>
    </citation>
    <scope>NUCLEOTIDE SEQUENCE [LARGE SCALE GENOMIC DNA]</scope>
    <source>
        <strain evidence="1 2">IBT 3361</strain>
    </source>
</reference>
<evidence type="ECO:0000313" key="1">
    <source>
        <dbReference type="EMBL" id="KAJ5283621.1"/>
    </source>
</evidence>